<name>A0A9W8NBM7_9PEZI</name>
<keyword evidence="3" id="KW-1185">Reference proteome</keyword>
<evidence type="ECO:0000313" key="2">
    <source>
        <dbReference type="EMBL" id="KAJ3567497.1"/>
    </source>
</evidence>
<sequence>MDYDDSQETLLQISRRYNQPIASLLLNIQKEGHSKRQKLSTGFLKHLQCFRFESPGSNLLLREWISAFDNSNYVALSYTWQPSNYEDQDSHGFDIQNRARDAEFESPVRDSVFERIASYMTFHGVELLWIDRHSIKQRSDRESKLEKKRALECMDWVYKQSDHPVALLGRPLASGRELELLKMILMDELEYGDFNEALELLYSITNDSWWQRAWTFQENYKGGRNMTLLIPNPEGYEAPEEVSVILKNIPGEVCVNSVVFSSRLTEFCGKVRSTLSPGGEINHMIDSILSSTGRYNLLLEESQTMSPTVIAAVEKRGVANVWDRLPIIGNCCSYPVRMDSEKLRDRGHSLSLSMLTMCLLNGEILNNALSNERVSLNLTISSYLKARTFKKISSPEEVKSLTFNKGCRFVHARLNESGVSTRGHLWKLGRTIHTGRFSSRRPWVQKQGHGLSPVQRQCLTQLCQELRESANSRTLAKCITMYLKGDANGKVDFQFGENYMQMMMIEVAEAIAAGKKLRLGRLRDSRESMAVFIWDGHRTGDFVFTSSRAKKDDHEDFISNDVDNHVSVEVNGEPGVDQDFENPPLLYVNRWALGICFFVGCERVMVTFPWPQELAETLV</sequence>
<dbReference type="PANTHER" id="PTHR24148:SF64">
    <property type="entry name" value="HETEROKARYON INCOMPATIBILITY DOMAIN-CONTAINING PROTEIN"/>
    <property type="match status" value="1"/>
</dbReference>
<reference evidence="2" key="1">
    <citation type="submission" date="2022-07" db="EMBL/GenBank/DDBJ databases">
        <title>Genome Sequence of Xylaria arbuscula.</title>
        <authorList>
            <person name="Buettner E."/>
        </authorList>
    </citation>
    <scope>NUCLEOTIDE SEQUENCE</scope>
    <source>
        <strain evidence="2">VT107</strain>
    </source>
</reference>
<dbReference type="EMBL" id="JANPWZ010001233">
    <property type="protein sequence ID" value="KAJ3567497.1"/>
    <property type="molecule type" value="Genomic_DNA"/>
</dbReference>
<organism evidence="2 3">
    <name type="scientific">Xylaria arbuscula</name>
    <dbReference type="NCBI Taxonomy" id="114810"/>
    <lineage>
        <taxon>Eukaryota</taxon>
        <taxon>Fungi</taxon>
        <taxon>Dikarya</taxon>
        <taxon>Ascomycota</taxon>
        <taxon>Pezizomycotina</taxon>
        <taxon>Sordariomycetes</taxon>
        <taxon>Xylariomycetidae</taxon>
        <taxon>Xylariales</taxon>
        <taxon>Xylariaceae</taxon>
        <taxon>Xylaria</taxon>
    </lineage>
</organism>
<dbReference type="PANTHER" id="PTHR24148">
    <property type="entry name" value="ANKYRIN REPEAT DOMAIN-CONTAINING PROTEIN 39 HOMOLOG-RELATED"/>
    <property type="match status" value="1"/>
</dbReference>
<dbReference type="VEuPathDB" id="FungiDB:F4678DRAFT_454006"/>
<protein>
    <recommendedName>
        <fullName evidence="1">Heterokaryon incompatibility domain-containing protein</fullName>
    </recommendedName>
</protein>
<comment type="caution">
    <text evidence="2">The sequence shown here is derived from an EMBL/GenBank/DDBJ whole genome shotgun (WGS) entry which is preliminary data.</text>
</comment>
<dbReference type="InterPro" id="IPR010730">
    <property type="entry name" value="HET"/>
</dbReference>
<accession>A0A9W8NBM7</accession>
<dbReference type="Proteomes" id="UP001148614">
    <property type="component" value="Unassembled WGS sequence"/>
</dbReference>
<dbReference type="AlphaFoldDB" id="A0A9W8NBM7"/>
<feature type="domain" description="Heterokaryon incompatibility" evidence="1">
    <location>
        <begin position="73"/>
        <end position="218"/>
    </location>
</feature>
<dbReference type="InterPro" id="IPR052895">
    <property type="entry name" value="HetReg/Transcr_Mod"/>
</dbReference>
<proteinExistence type="predicted"/>
<dbReference type="Pfam" id="PF06985">
    <property type="entry name" value="HET"/>
    <property type="match status" value="1"/>
</dbReference>
<evidence type="ECO:0000313" key="3">
    <source>
        <dbReference type="Proteomes" id="UP001148614"/>
    </source>
</evidence>
<evidence type="ECO:0000259" key="1">
    <source>
        <dbReference type="Pfam" id="PF06985"/>
    </source>
</evidence>
<gene>
    <name evidence="2" type="ORF">NPX13_g6745</name>
</gene>